<comment type="pathway">
    <text evidence="7">Metabolic intermediate biosynthesis; chorismate biosynthesis; chorismate from D-erythrose 4-phosphate and phosphoenolpyruvate: step 5/7.</text>
</comment>
<dbReference type="RefSeq" id="WP_158422020.1">
    <property type="nucleotide sequence ID" value="NZ_JAOQJL010000025.1"/>
</dbReference>
<feature type="binding site" evidence="7">
    <location>
        <begin position="11"/>
        <end position="16"/>
    </location>
    <ligand>
        <name>ATP</name>
        <dbReference type="ChEBI" id="CHEBI:30616"/>
    </ligand>
</feature>
<comment type="caution">
    <text evidence="7">Lacks conserved residue(s) required for the propagation of feature annotation.</text>
</comment>
<keyword evidence="7" id="KW-0479">Metal-binding</keyword>
<evidence type="ECO:0000256" key="6">
    <source>
        <dbReference type="ARBA" id="ARBA00023141"/>
    </source>
</evidence>
<sequence length="171" mass="19380">MNHIVIIGFMGSGKTRVGKRLSKDLGLPFIDVDRVISKKMDMSIKEIFQRFGEPYYRALETMTIKGLIEDKEKKIISLGSGLPVQEQNQKYIKQLGTVVYLKGSADVLKKRMEGSGNTNPLLEGDDRDEKMKKLLKQRDPIYAGFADIQVVTGVKPFDDLISEIEEKLKEK</sequence>
<evidence type="ECO:0000256" key="4">
    <source>
        <dbReference type="ARBA" id="ARBA00022777"/>
    </source>
</evidence>
<evidence type="ECO:0000313" key="8">
    <source>
        <dbReference type="EMBL" id="MCU6766174.1"/>
    </source>
</evidence>
<comment type="function">
    <text evidence="7">Catalyzes the specific phosphorylation of the 3-hydroxyl group of shikimic acid using ATP as a cosubstrate.</text>
</comment>
<dbReference type="HAMAP" id="MF_00109">
    <property type="entry name" value="Shikimate_kinase"/>
    <property type="match status" value="1"/>
</dbReference>
<dbReference type="InterPro" id="IPR000623">
    <property type="entry name" value="Shikimate_kinase/TSH1"/>
</dbReference>
<comment type="caution">
    <text evidence="8">The sequence shown here is derived from an EMBL/GenBank/DDBJ whole genome shotgun (WGS) entry which is preliminary data.</text>
</comment>
<keyword evidence="5 7" id="KW-0067">ATP-binding</keyword>
<comment type="subcellular location">
    <subcellularLocation>
        <location evidence="7">Cytoplasm</location>
    </subcellularLocation>
</comment>
<dbReference type="GO" id="GO:0016301">
    <property type="term" value="F:kinase activity"/>
    <property type="evidence" value="ECO:0007669"/>
    <property type="project" value="UniProtKB-KW"/>
</dbReference>
<dbReference type="Gene3D" id="3.40.50.300">
    <property type="entry name" value="P-loop containing nucleotide triphosphate hydrolases"/>
    <property type="match status" value="1"/>
</dbReference>
<feature type="binding site" evidence="7">
    <location>
        <position position="33"/>
    </location>
    <ligand>
        <name>substrate</name>
    </ligand>
</feature>
<dbReference type="InterPro" id="IPR027417">
    <property type="entry name" value="P-loop_NTPase"/>
</dbReference>
<dbReference type="PRINTS" id="PR01100">
    <property type="entry name" value="SHIKIMTKNASE"/>
</dbReference>
<feature type="binding site" evidence="7">
    <location>
        <position position="138"/>
    </location>
    <ligand>
        <name>substrate</name>
    </ligand>
</feature>
<dbReference type="PANTHER" id="PTHR21087:SF16">
    <property type="entry name" value="SHIKIMATE KINASE 1, CHLOROPLASTIC"/>
    <property type="match status" value="1"/>
</dbReference>
<evidence type="ECO:0000256" key="5">
    <source>
        <dbReference type="ARBA" id="ARBA00022840"/>
    </source>
</evidence>
<comment type="catalytic activity">
    <reaction evidence="7">
        <text>shikimate + ATP = 3-phosphoshikimate + ADP + H(+)</text>
        <dbReference type="Rhea" id="RHEA:13121"/>
        <dbReference type="ChEBI" id="CHEBI:15378"/>
        <dbReference type="ChEBI" id="CHEBI:30616"/>
        <dbReference type="ChEBI" id="CHEBI:36208"/>
        <dbReference type="ChEBI" id="CHEBI:145989"/>
        <dbReference type="ChEBI" id="CHEBI:456216"/>
        <dbReference type="EC" id="2.7.1.71"/>
    </reaction>
</comment>
<dbReference type="PANTHER" id="PTHR21087">
    <property type="entry name" value="SHIKIMATE KINASE"/>
    <property type="match status" value="1"/>
</dbReference>
<evidence type="ECO:0000256" key="1">
    <source>
        <dbReference type="ARBA" id="ARBA00022605"/>
    </source>
</evidence>
<protein>
    <recommendedName>
        <fullName evidence="7">Shikimate kinase</fullName>
        <shortName evidence="7">SK</shortName>
        <ecNumber evidence="7">2.7.1.71</ecNumber>
    </recommendedName>
</protein>
<dbReference type="EC" id="2.7.1.71" evidence="7"/>
<keyword evidence="7" id="KW-0460">Magnesium</keyword>
<dbReference type="Proteomes" id="UP001652409">
    <property type="component" value="Unassembled WGS sequence"/>
</dbReference>
<accession>A0ABT2TVD5</accession>
<keyword evidence="2 7" id="KW-0808">Transferase</keyword>
<dbReference type="CDD" id="cd00464">
    <property type="entry name" value="SK"/>
    <property type="match status" value="1"/>
</dbReference>
<dbReference type="SUPFAM" id="SSF52540">
    <property type="entry name" value="P-loop containing nucleoside triphosphate hydrolases"/>
    <property type="match status" value="1"/>
</dbReference>
<evidence type="ECO:0000256" key="3">
    <source>
        <dbReference type="ARBA" id="ARBA00022741"/>
    </source>
</evidence>
<keyword evidence="9" id="KW-1185">Reference proteome</keyword>
<keyword evidence="4 7" id="KW-0418">Kinase</keyword>
<feature type="binding site" evidence="7">
    <location>
        <position position="15"/>
    </location>
    <ligand>
        <name>Mg(2+)</name>
        <dbReference type="ChEBI" id="CHEBI:18420"/>
    </ligand>
</feature>
<proteinExistence type="inferred from homology"/>
<comment type="cofactor">
    <cofactor evidence="7">
        <name>Mg(2+)</name>
        <dbReference type="ChEBI" id="CHEBI:18420"/>
    </cofactor>
    <text evidence="7">Binds 1 Mg(2+) ion per subunit.</text>
</comment>
<evidence type="ECO:0000313" key="9">
    <source>
        <dbReference type="Proteomes" id="UP001652409"/>
    </source>
</evidence>
<evidence type="ECO:0000256" key="7">
    <source>
        <dbReference type="HAMAP-Rule" id="MF_00109"/>
    </source>
</evidence>
<keyword evidence="7" id="KW-0963">Cytoplasm</keyword>
<organism evidence="8 9">
    <name type="scientific">Blautia ammoniilytica</name>
    <dbReference type="NCBI Taxonomy" id="2981782"/>
    <lineage>
        <taxon>Bacteria</taxon>
        <taxon>Bacillati</taxon>
        <taxon>Bacillota</taxon>
        <taxon>Clostridia</taxon>
        <taxon>Lachnospirales</taxon>
        <taxon>Lachnospiraceae</taxon>
        <taxon>Blautia</taxon>
    </lineage>
</organism>
<feature type="binding site" evidence="7">
    <location>
        <position position="57"/>
    </location>
    <ligand>
        <name>substrate</name>
    </ligand>
</feature>
<name>A0ABT2TVD5_9FIRM</name>
<dbReference type="Pfam" id="PF01202">
    <property type="entry name" value="SKI"/>
    <property type="match status" value="1"/>
</dbReference>
<reference evidence="8 9" key="1">
    <citation type="journal article" date="2021" name="ISME Commun">
        <title>Automated analysis of genomic sequences facilitates high-throughput and comprehensive description of bacteria.</title>
        <authorList>
            <person name="Hitch T.C.A."/>
        </authorList>
    </citation>
    <scope>NUCLEOTIDE SEQUENCE [LARGE SCALE GENOMIC DNA]</scope>
    <source>
        <strain evidence="8 9">Sanger_23</strain>
    </source>
</reference>
<gene>
    <name evidence="7" type="primary">aroK</name>
    <name evidence="8" type="ORF">OCV61_12235</name>
</gene>
<comment type="subunit">
    <text evidence="7">Monomer.</text>
</comment>
<keyword evidence="6 7" id="KW-0057">Aromatic amino acid biosynthesis</keyword>
<comment type="similarity">
    <text evidence="7">Belongs to the shikimate kinase family.</text>
</comment>
<evidence type="ECO:0000256" key="2">
    <source>
        <dbReference type="ARBA" id="ARBA00022679"/>
    </source>
</evidence>
<dbReference type="InterPro" id="IPR031322">
    <property type="entry name" value="Shikimate/glucono_kinase"/>
</dbReference>
<keyword evidence="1 7" id="KW-0028">Amino-acid biosynthesis</keyword>
<keyword evidence="3 7" id="KW-0547">Nucleotide-binding</keyword>
<dbReference type="EMBL" id="JAOQJL010000025">
    <property type="protein sequence ID" value="MCU6766174.1"/>
    <property type="molecule type" value="Genomic_DNA"/>
</dbReference>